<sequence length="107" mass="11966">MANETNSDELKILLQHLPIKIVHEFCNKRFMKALIGLSCPRGGTICKINYTAYVLLESADGENEMLGSTFLKITTPVRVPGRPSLYKEVGHLFNIKLQTSAFILTVN</sequence>
<gene>
    <name evidence="1" type="ORF">BDP27DRAFT_1365959</name>
</gene>
<proteinExistence type="predicted"/>
<accession>A0A9P5PQ84</accession>
<dbReference type="AlphaFoldDB" id="A0A9P5PQ84"/>
<evidence type="ECO:0000313" key="1">
    <source>
        <dbReference type="EMBL" id="KAF9065990.1"/>
    </source>
</evidence>
<reference evidence="1" key="1">
    <citation type="submission" date="2020-11" db="EMBL/GenBank/DDBJ databases">
        <authorList>
            <consortium name="DOE Joint Genome Institute"/>
            <person name="Ahrendt S."/>
            <person name="Riley R."/>
            <person name="Andreopoulos W."/>
            <person name="Labutti K."/>
            <person name="Pangilinan J."/>
            <person name="Ruiz-Duenas F.J."/>
            <person name="Barrasa J.M."/>
            <person name="Sanchez-Garcia M."/>
            <person name="Camarero S."/>
            <person name="Miyauchi S."/>
            <person name="Serrano A."/>
            <person name="Linde D."/>
            <person name="Babiker R."/>
            <person name="Drula E."/>
            <person name="Ayuso-Fernandez I."/>
            <person name="Pacheco R."/>
            <person name="Padilla G."/>
            <person name="Ferreira P."/>
            <person name="Barriuso J."/>
            <person name="Kellner H."/>
            <person name="Castanera R."/>
            <person name="Alfaro M."/>
            <person name="Ramirez L."/>
            <person name="Pisabarro A.G."/>
            <person name="Kuo A."/>
            <person name="Tritt A."/>
            <person name="Lipzen A."/>
            <person name="He G."/>
            <person name="Yan M."/>
            <person name="Ng V."/>
            <person name="Cullen D."/>
            <person name="Martin F."/>
            <person name="Rosso M.-N."/>
            <person name="Henrissat B."/>
            <person name="Hibbett D."/>
            <person name="Martinez A.T."/>
            <person name="Grigoriev I.V."/>
        </authorList>
    </citation>
    <scope>NUCLEOTIDE SEQUENCE</scope>
    <source>
        <strain evidence="1">AH 40177</strain>
    </source>
</reference>
<dbReference type="EMBL" id="JADNRY010000094">
    <property type="protein sequence ID" value="KAF9065990.1"/>
    <property type="molecule type" value="Genomic_DNA"/>
</dbReference>
<comment type="caution">
    <text evidence="1">The sequence shown here is derived from an EMBL/GenBank/DDBJ whole genome shotgun (WGS) entry which is preliminary data.</text>
</comment>
<evidence type="ECO:0000313" key="2">
    <source>
        <dbReference type="Proteomes" id="UP000772434"/>
    </source>
</evidence>
<keyword evidence="2" id="KW-1185">Reference proteome</keyword>
<dbReference type="Proteomes" id="UP000772434">
    <property type="component" value="Unassembled WGS sequence"/>
</dbReference>
<name>A0A9P5PQ84_9AGAR</name>
<protein>
    <submittedName>
        <fullName evidence="1">Uncharacterized protein</fullName>
    </submittedName>
</protein>
<organism evidence="1 2">
    <name type="scientific">Rhodocollybia butyracea</name>
    <dbReference type="NCBI Taxonomy" id="206335"/>
    <lineage>
        <taxon>Eukaryota</taxon>
        <taxon>Fungi</taxon>
        <taxon>Dikarya</taxon>
        <taxon>Basidiomycota</taxon>
        <taxon>Agaricomycotina</taxon>
        <taxon>Agaricomycetes</taxon>
        <taxon>Agaricomycetidae</taxon>
        <taxon>Agaricales</taxon>
        <taxon>Marasmiineae</taxon>
        <taxon>Omphalotaceae</taxon>
        <taxon>Rhodocollybia</taxon>
    </lineage>
</organism>